<gene>
    <name evidence="2" type="ORF">CCMP2556_LOCUS21860</name>
    <name evidence="3" type="ORF">CCMP2556_LOCUS21866</name>
</gene>
<dbReference type="Proteomes" id="UP001642484">
    <property type="component" value="Unassembled WGS sequence"/>
</dbReference>
<keyword evidence="4" id="KW-1185">Reference proteome</keyword>
<comment type="caution">
    <text evidence="3">The sequence shown here is derived from an EMBL/GenBank/DDBJ whole genome shotgun (WGS) entry which is preliminary data.</text>
</comment>
<reference evidence="3 4" key="1">
    <citation type="submission" date="2024-02" db="EMBL/GenBank/DDBJ databases">
        <authorList>
            <person name="Chen Y."/>
            <person name="Shah S."/>
            <person name="Dougan E. K."/>
            <person name="Thang M."/>
            <person name="Chan C."/>
        </authorList>
    </citation>
    <scope>NUCLEOTIDE SEQUENCE [LARGE SCALE GENOMIC DNA]</scope>
</reference>
<protein>
    <recommendedName>
        <fullName evidence="5">Nascent polypeptide-associated complex subunit beta</fullName>
    </recommendedName>
</protein>
<proteinExistence type="predicted"/>
<sequence length="111" mass="12259">EIAEAAAKAKPPDPAAQRRLATEKRETAKEAVKPSDETYVVKRHKRKGQATAFALHDRKAKKQLCQLLETVIPDAEVQMNGLAADLNSGKMQVKEVTDIVEQIKSNKRPEG</sequence>
<name>A0ABP0LN53_9DINO</name>
<organism evidence="3 4">
    <name type="scientific">Durusdinium trenchii</name>
    <dbReference type="NCBI Taxonomy" id="1381693"/>
    <lineage>
        <taxon>Eukaryota</taxon>
        <taxon>Sar</taxon>
        <taxon>Alveolata</taxon>
        <taxon>Dinophyceae</taxon>
        <taxon>Suessiales</taxon>
        <taxon>Symbiodiniaceae</taxon>
        <taxon>Durusdinium</taxon>
    </lineage>
</organism>
<evidence type="ECO:0008006" key="5">
    <source>
        <dbReference type="Google" id="ProtNLM"/>
    </source>
</evidence>
<feature type="non-terminal residue" evidence="3">
    <location>
        <position position="1"/>
    </location>
</feature>
<evidence type="ECO:0000313" key="3">
    <source>
        <dbReference type="EMBL" id="CAK9040619.1"/>
    </source>
</evidence>
<evidence type="ECO:0000313" key="2">
    <source>
        <dbReference type="EMBL" id="CAK9040599.1"/>
    </source>
</evidence>
<evidence type="ECO:0000256" key="1">
    <source>
        <dbReference type="SAM" id="MobiDB-lite"/>
    </source>
</evidence>
<feature type="region of interest" description="Disordered" evidence="1">
    <location>
        <begin position="1"/>
        <end position="36"/>
    </location>
</feature>
<dbReference type="EMBL" id="CAXAMN010013348">
    <property type="protein sequence ID" value="CAK9040619.1"/>
    <property type="molecule type" value="Genomic_DNA"/>
</dbReference>
<accession>A0ABP0LN53</accession>
<feature type="compositionally biased region" description="Basic and acidic residues" evidence="1">
    <location>
        <begin position="20"/>
        <end position="36"/>
    </location>
</feature>
<dbReference type="EMBL" id="CAXAMN010013337">
    <property type="protein sequence ID" value="CAK9040599.1"/>
    <property type="molecule type" value="Genomic_DNA"/>
</dbReference>
<evidence type="ECO:0000313" key="4">
    <source>
        <dbReference type="Proteomes" id="UP001642484"/>
    </source>
</evidence>